<dbReference type="SUPFAM" id="SSF89392">
    <property type="entry name" value="Prokaryotic lipoproteins and lipoprotein localization factors"/>
    <property type="match status" value="1"/>
</dbReference>
<dbReference type="InterPro" id="IPR029046">
    <property type="entry name" value="LolA/LolB/LppX"/>
</dbReference>
<evidence type="ECO:0000256" key="2">
    <source>
        <dbReference type="ARBA" id="ARBA00007615"/>
    </source>
</evidence>
<keyword evidence="6 10" id="KW-0732">Signal</keyword>
<evidence type="ECO:0000313" key="11">
    <source>
        <dbReference type="EMBL" id="MDI9235001.1"/>
    </source>
</evidence>
<dbReference type="Gene3D" id="2.50.20.10">
    <property type="entry name" value="Lipoprotein localisation LolA/LolB/LppX"/>
    <property type="match status" value="1"/>
</dbReference>
<dbReference type="Proteomes" id="UP001431902">
    <property type="component" value="Unassembled WGS sequence"/>
</dbReference>
<proteinExistence type="inferred from homology"/>
<dbReference type="RefSeq" id="WP_283225336.1">
    <property type="nucleotide sequence ID" value="NZ_JASGBH010000011.1"/>
</dbReference>
<reference evidence="11" key="1">
    <citation type="submission" date="2023-05" db="EMBL/GenBank/DDBJ databases">
        <title>Limnohabitans sp. strain HM2-2 Genome sequencing and assembly.</title>
        <authorList>
            <person name="Jung Y."/>
        </authorList>
    </citation>
    <scope>NUCLEOTIDE SEQUENCE</scope>
    <source>
        <strain evidence="11">HM2-2</strain>
    </source>
</reference>
<feature type="signal peptide" evidence="10">
    <location>
        <begin position="1"/>
        <end position="25"/>
    </location>
</feature>
<evidence type="ECO:0000256" key="3">
    <source>
        <dbReference type="ARBA" id="ARBA00011245"/>
    </source>
</evidence>
<comment type="subcellular location">
    <subcellularLocation>
        <location evidence="1 10">Periplasm</location>
    </subcellularLocation>
</comment>
<keyword evidence="8 10" id="KW-0653">Protein transport</keyword>
<keyword evidence="12" id="KW-1185">Reference proteome</keyword>
<evidence type="ECO:0000256" key="5">
    <source>
        <dbReference type="ARBA" id="ARBA00022448"/>
    </source>
</evidence>
<keyword evidence="5 10" id="KW-0813">Transport</keyword>
<dbReference type="NCBIfam" id="TIGR00547">
    <property type="entry name" value="lolA"/>
    <property type="match status" value="1"/>
</dbReference>
<keyword evidence="7 10" id="KW-0574">Periplasm</keyword>
<dbReference type="PANTHER" id="PTHR35869:SF1">
    <property type="entry name" value="OUTER-MEMBRANE LIPOPROTEIN CARRIER PROTEIN"/>
    <property type="match status" value="1"/>
</dbReference>
<evidence type="ECO:0000256" key="1">
    <source>
        <dbReference type="ARBA" id="ARBA00004418"/>
    </source>
</evidence>
<comment type="function">
    <text evidence="10">Participates in the translocation of lipoproteins from the inner membrane to the outer membrane. Only forms a complex with a lipoprotein if the residue after the N-terminal Cys is not an aspartate (The Asp acts as a targeting signal to indicate that the lipoprotein should stay in the inner membrane).</text>
</comment>
<feature type="chain" id="PRO_5044932586" description="Outer-membrane lipoprotein carrier protein" evidence="10">
    <location>
        <begin position="26"/>
        <end position="220"/>
    </location>
</feature>
<comment type="subunit">
    <text evidence="3 10">Monomer.</text>
</comment>
<dbReference type="Pfam" id="PF03548">
    <property type="entry name" value="LolA"/>
    <property type="match status" value="1"/>
</dbReference>
<dbReference type="InterPro" id="IPR018323">
    <property type="entry name" value="OM_lipoprot_carrier_LolA_Pbac"/>
</dbReference>
<dbReference type="CDD" id="cd16325">
    <property type="entry name" value="LolA"/>
    <property type="match status" value="1"/>
</dbReference>
<accession>A0ABT6XA45</accession>
<evidence type="ECO:0000256" key="10">
    <source>
        <dbReference type="HAMAP-Rule" id="MF_00240"/>
    </source>
</evidence>
<gene>
    <name evidence="10 11" type="primary">lolA</name>
    <name evidence="11" type="ORF">QLQ16_14270</name>
</gene>
<dbReference type="HAMAP" id="MF_00240">
    <property type="entry name" value="LolA"/>
    <property type="match status" value="1"/>
</dbReference>
<evidence type="ECO:0000256" key="6">
    <source>
        <dbReference type="ARBA" id="ARBA00022729"/>
    </source>
</evidence>
<keyword evidence="11" id="KW-0449">Lipoprotein</keyword>
<comment type="caution">
    <text evidence="11">The sequence shown here is derived from an EMBL/GenBank/DDBJ whole genome shotgun (WGS) entry which is preliminary data.</text>
</comment>
<comment type="similarity">
    <text evidence="2 10">Belongs to the LolA family.</text>
</comment>
<evidence type="ECO:0000256" key="8">
    <source>
        <dbReference type="ARBA" id="ARBA00022927"/>
    </source>
</evidence>
<protein>
    <recommendedName>
        <fullName evidence="4 10">Outer-membrane lipoprotein carrier protein</fullName>
    </recommendedName>
</protein>
<sequence precursor="true">MTFSRRHALSGLCSIAFGLSGPAHADGLDALNQFIKQTRSGRAQFTQVVTSPPKSGQVARSKTSSGSFEFQRPGKFRFDYRKPFVQTLVADGQTLWLHDVDLNQVSARNQAQVLGSTPVALLTAASDLEALKTDFQFKAEADREGLQWVRATPKKSDGQIQSVLVGLRAADKGVELAVLDVQDALGQRSVLNFSAFELNPALPASAFVFKAPAGADVIRP</sequence>
<organism evidence="11 12">
    <name type="scientific">Limnohabitans lacus</name>
    <dbReference type="NCBI Taxonomy" id="3045173"/>
    <lineage>
        <taxon>Bacteria</taxon>
        <taxon>Pseudomonadati</taxon>
        <taxon>Pseudomonadota</taxon>
        <taxon>Betaproteobacteria</taxon>
        <taxon>Burkholderiales</taxon>
        <taxon>Comamonadaceae</taxon>
        <taxon>Limnohabitans</taxon>
    </lineage>
</organism>
<keyword evidence="9 10" id="KW-0143">Chaperone</keyword>
<dbReference type="EMBL" id="JASGBH010000011">
    <property type="protein sequence ID" value="MDI9235001.1"/>
    <property type="molecule type" value="Genomic_DNA"/>
</dbReference>
<dbReference type="PANTHER" id="PTHR35869">
    <property type="entry name" value="OUTER-MEMBRANE LIPOPROTEIN CARRIER PROTEIN"/>
    <property type="match status" value="1"/>
</dbReference>
<evidence type="ECO:0000256" key="7">
    <source>
        <dbReference type="ARBA" id="ARBA00022764"/>
    </source>
</evidence>
<dbReference type="InterPro" id="IPR004564">
    <property type="entry name" value="OM_lipoprot_carrier_LolA-like"/>
</dbReference>
<evidence type="ECO:0000256" key="4">
    <source>
        <dbReference type="ARBA" id="ARBA00014035"/>
    </source>
</evidence>
<evidence type="ECO:0000313" key="12">
    <source>
        <dbReference type="Proteomes" id="UP001431902"/>
    </source>
</evidence>
<evidence type="ECO:0000256" key="9">
    <source>
        <dbReference type="ARBA" id="ARBA00023186"/>
    </source>
</evidence>
<name>A0ABT6XA45_9BURK</name>